<dbReference type="Pfam" id="PF13360">
    <property type="entry name" value="PQQ_2"/>
    <property type="match status" value="1"/>
</dbReference>
<feature type="non-terminal residue" evidence="2">
    <location>
        <position position="1"/>
    </location>
</feature>
<dbReference type="Gene3D" id="2.130.10.10">
    <property type="entry name" value="YVTN repeat-like/Quinoprotein amine dehydrogenase"/>
    <property type="match status" value="1"/>
</dbReference>
<dbReference type="EMBL" id="UINC01135240">
    <property type="protein sequence ID" value="SVD19265.1"/>
    <property type="molecule type" value="Genomic_DNA"/>
</dbReference>
<dbReference type="PANTHER" id="PTHR34512">
    <property type="entry name" value="CELL SURFACE PROTEIN"/>
    <property type="match status" value="1"/>
</dbReference>
<dbReference type="SUPFAM" id="SSF50998">
    <property type="entry name" value="Quinoprotein alcohol dehydrogenase-like"/>
    <property type="match status" value="1"/>
</dbReference>
<evidence type="ECO:0000313" key="2">
    <source>
        <dbReference type="EMBL" id="SVD19265.1"/>
    </source>
</evidence>
<evidence type="ECO:0000259" key="1">
    <source>
        <dbReference type="Pfam" id="PF13360"/>
    </source>
</evidence>
<feature type="non-terminal residue" evidence="2">
    <location>
        <position position="303"/>
    </location>
</feature>
<name>A0A382TBV7_9ZZZZ</name>
<dbReference type="AlphaFoldDB" id="A0A382TBV7"/>
<feature type="domain" description="Pyrrolo-quinoline quinone repeat" evidence="1">
    <location>
        <begin position="14"/>
        <end position="171"/>
    </location>
</feature>
<dbReference type="InterPro" id="IPR015943">
    <property type="entry name" value="WD40/YVTN_repeat-like_dom_sf"/>
</dbReference>
<protein>
    <recommendedName>
        <fullName evidence="1">Pyrrolo-quinoline quinone repeat domain-containing protein</fullName>
    </recommendedName>
</protein>
<gene>
    <name evidence="2" type="ORF">METZ01_LOCUS372119</name>
</gene>
<sequence length="303" mass="33699">GVAEGKSLPSTWSKTKNVKWSVPVPGRGWSSPVIWGDKVFLTSAVSSGKEKAVKKGLYFGGNGNAPSPNRHSWMIYCFSFKSGKKLWEREADARKPLTPRHIKNNYAPETQVTDGELVYTYFADQGLFAHDLNGGLKWKRTTKAFRTRYNWGSAASPALHGDSIYILNDNEKSSFIEAIDKKTGKTSWRKDRDEKSNWSTPFVWKNSLRTEIITPGTGKTRSYGLDGELLWELVADMSSITIATPFTAHGLLYVTSGYVGDGRKPIYAIRPGGKGTINLKKGEVDKSIAWRQPRAAPYNPSTL</sequence>
<organism evidence="2">
    <name type="scientific">marine metagenome</name>
    <dbReference type="NCBI Taxonomy" id="408172"/>
    <lineage>
        <taxon>unclassified sequences</taxon>
        <taxon>metagenomes</taxon>
        <taxon>ecological metagenomes</taxon>
    </lineage>
</organism>
<dbReference type="InterPro" id="IPR011047">
    <property type="entry name" value="Quinoprotein_ADH-like_sf"/>
</dbReference>
<proteinExistence type="predicted"/>
<reference evidence="2" key="1">
    <citation type="submission" date="2018-05" db="EMBL/GenBank/DDBJ databases">
        <authorList>
            <person name="Lanie J.A."/>
            <person name="Ng W.-L."/>
            <person name="Kazmierczak K.M."/>
            <person name="Andrzejewski T.M."/>
            <person name="Davidsen T.M."/>
            <person name="Wayne K.J."/>
            <person name="Tettelin H."/>
            <person name="Glass J.I."/>
            <person name="Rusch D."/>
            <person name="Podicherti R."/>
            <person name="Tsui H.-C.T."/>
            <person name="Winkler M.E."/>
        </authorList>
    </citation>
    <scope>NUCLEOTIDE SEQUENCE</scope>
</reference>
<accession>A0A382TBV7</accession>
<dbReference type="PANTHER" id="PTHR34512:SF30">
    <property type="entry name" value="OUTER MEMBRANE PROTEIN ASSEMBLY FACTOR BAMB"/>
    <property type="match status" value="1"/>
</dbReference>
<dbReference type="InterPro" id="IPR002372">
    <property type="entry name" value="PQQ_rpt_dom"/>
</dbReference>